<gene>
    <name evidence="1" type="ORF">ACFVKH_00935</name>
</gene>
<dbReference type="EMBL" id="JBHZOL010000004">
    <property type="protein sequence ID" value="MFE4104820.1"/>
    <property type="molecule type" value="Genomic_DNA"/>
</dbReference>
<proteinExistence type="predicted"/>
<sequence>MFEADSNFDAAAYVALMAQVFKLEIPDEIQASVSENFKQIHTIAQPVLQFSLPDDLEIAPIFKP</sequence>
<dbReference type="Proteomes" id="UP001600165">
    <property type="component" value="Unassembled WGS sequence"/>
</dbReference>
<dbReference type="Pfam" id="PF13318">
    <property type="entry name" value="AtzG-like"/>
    <property type="match status" value="1"/>
</dbReference>
<accession>A0ABW6IAU0</accession>
<protein>
    <submittedName>
        <fullName evidence="1">DUF4089 domain-containing protein</fullName>
    </submittedName>
</protein>
<evidence type="ECO:0000313" key="2">
    <source>
        <dbReference type="Proteomes" id="UP001600165"/>
    </source>
</evidence>
<evidence type="ECO:0000313" key="1">
    <source>
        <dbReference type="EMBL" id="MFE4104820.1"/>
    </source>
</evidence>
<dbReference type="InterPro" id="IPR025148">
    <property type="entry name" value="AtzG-like"/>
</dbReference>
<comment type="caution">
    <text evidence="1">The sequence shown here is derived from an EMBL/GenBank/DDBJ whole genome shotgun (WGS) entry which is preliminary data.</text>
</comment>
<organism evidence="1 2">
    <name type="scientific">Almyronema epifaneia S1</name>
    <dbReference type="NCBI Taxonomy" id="2991925"/>
    <lineage>
        <taxon>Bacteria</taxon>
        <taxon>Bacillati</taxon>
        <taxon>Cyanobacteriota</taxon>
        <taxon>Cyanophyceae</taxon>
        <taxon>Nodosilineales</taxon>
        <taxon>Nodosilineaceae</taxon>
        <taxon>Almyronema</taxon>
        <taxon>Almyronema epifaneia</taxon>
    </lineage>
</organism>
<reference evidence="1 2" key="1">
    <citation type="submission" date="2024-10" db="EMBL/GenBank/DDBJ databases">
        <authorList>
            <person name="Ratan Roy A."/>
            <person name="Morales Sandoval P.H."/>
            <person name="De Los Santos Villalobos S."/>
            <person name="Chakraborty S."/>
            <person name="Mukherjee J."/>
        </authorList>
    </citation>
    <scope>NUCLEOTIDE SEQUENCE [LARGE SCALE GENOMIC DNA]</scope>
    <source>
        <strain evidence="1 2">S1</strain>
    </source>
</reference>
<name>A0ABW6IAU0_9CYAN</name>
<keyword evidence="2" id="KW-1185">Reference proteome</keyword>
<dbReference type="RefSeq" id="WP_377960464.1">
    <property type="nucleotide sequence ID" value="NZ_JBHZOL010000004.1"/>
</dbReference>